<evidence type="ECO:0000256" key="1">
    <source>
        <dbReference type="SAM" id="MobiDB-lite"/>
    </source>
</evidence>
<keyword evidence="4" id="KW-1185">Reference proteome</keyword>
<evidence type="ECO:0000256" key="2">
    <source>
        <dbReference type="SAM" id="SignalP"/>
    </source>
</evidence>
<keyword evidence="2" id="KW-0732">Signal</keyword>
<organism evidence="3 4">
    <name type="scientific">Luteibacter yeojuensis</name>
    <dbReference type="NCBI Taxonomy" id="345309"/>
    <lineage>
        <taxon>Bacteria</taxon>
        <taxon>Pseudomonadati</taxon>
        <taxon>Pseudomonadota</taxon>
        <taxon>Gammaproteobacteria</taxon>
        <taxon>Lysobacterales</taxon>
        <taxon>Rhodanobacteraceae</taxon>
        <taxon>Luteibacter</taxon>
    </lineage>
</organism>
<proteinExistence type="predicted"/>
<feature type="chain" id="PRO_5031446328" evidence="2">
    <location>
        <begin position="28"/>
        <end position="151"/>
    </location>
</feature>
<evidence type="ECO:0000313" key="4">
    <source>
        <dbReference type="Proteomes" id="UP000518878"/>
    </source>
</evidence>
<reference evidence="3 4" key="1">
    <citation type="journal article" date="2006" name="Int. J. Syst. Evol. Microbiol.">
        <title>Dyella yeojuensis sp. nov., isolated from greenhouse soil in Korea.</title>
        <authorList>
            <person name="Kim B.Y."/>
            <person name="Weon H.Y."/>
            <person name="Lee K.H."/>
            <person name="Seok S.J."/>
            <person name="Kwon S.W."/>
            <person name="Go S.J."/>
            <person name="Stackebrandt E."/>
        </authorList>
    </citation>
    <scope>NUCLEOTIDE SEQUENCE [LARGE SCALE GENOMIC DNA]</scope>
    <source>
        <strain evidence="3 4">DSM 17673</strain>
    </source>
</reference>
<feature type="region of interest" description="Disordered" evidence="1">
    <location>
        <begin position="131"/>
        <end position="151"/>
    </location>
</feature>
<gene>
    <name evidence="3" type="ORF">HBF32_17315</name>
</gene>
<dbReference type="Proteomes" id="UP000518878">
    <property type="component" value="Unassembled WGS sequence"/>
</dbReference>
<accession>A0A7X5TRK5</accession>
<feature type="signal peptide" evidence="2">
    <location>
        <begin position="1"/>
        <end position="27"/>
    </location>
</feature>
<dbReference type="RefSeq" id="WP_166701028.1">
    <property type="nucleotide sequence ID" value="NZ_JAAQTL010000002.1"/>
</dbReference>
<dbReference type="AlphaFoldDB" id="A0A7X5TRK5"/>
<sequence length="151" mass="16021">MHQVKRIVIALAAVGLMVIAHLSNAQAADPHQRIVYIAEAADVVCAKAATGGWSASANVSADVKAEVSKVLRKIVKAEGDAKAGVQWERHEGVLASQVLDAAKASDDCRRHVFDAMKDYFFPTLPHPAPMTTGKNSPVIQHMSGGTLKIGD</sequence>
<dbReference type="EMBL" id="JAAQTL010000002">
    <property type="protein sequence ID" value="NID17240.1"/>
    <property type="molecule type" value="Genomic_DNA"/>
</dbReference>
<comment type="caution">
    <text evidence="3">The sequence shown here is derived from an EMBL/GenBank/DDBJ whole genome shotgun (WGS) entry which is preliminary data.</text>
</comment>
<evidence type="ECO:0000313" key="3">
    <source>
        <dbReference type="EMBL" id="NID17240.1"/>
    </source>
</evidence>
<name>A0A7X5TRK5_9GAMM</name>
<protein>
    <submittedName>
        <fullName evidence="3">Uncharacterized protein</fullName>
    </submittedName>
</protein>